<feature type="signal peptide" evidence="8">
    <location>
        <begin position="1"/>
        <end position="22"/>
    </location>
</feature>
<keyword evidence="3 7" id="KW-0812">Transmembrane</keyword>
<feature type="transmembrane region" description="Helical" evidence="7">
    <location>
        <begin position="372"/>
        <end position="391"/>
    </location>
</feature>
<dbReference type="EMBL" id="JAVRRL010000055">
    <property type="protein sequence ID" value="KAK5109968.1"/>
    <property type="molecule type" value="Genomic_DNA"/>
</dbReference>
<keyword evidence="5 7" id="KW-1133">Transmembrane helix</keyword>
<evidence type="ECO:0008006" key="13">
    <source>
        <dbReference type="Google" id="ProtNLM"/>
    </source>
</evidence>
<evidence type="ECO:0000256" key="8">
    <source>
        <dbReference type="SAM" id="SignalP"/>
    </source>
</evidence>
<protein>
    <recommendedName>
        <fullName evidence="13">DOMON domain-containing protein</fullName>
    </recommendedName>
</protein>
<evidence type="ECO:0000259" key="9">
    <source>
        <dbReference type="SMART" id="SM00664"/>
    </source>
</evidence>
<feature type="transmembrane region" description="Helical" evidence="7">
    <location>
        <begin position="335"/>
        <end position="360"/>
    </location>
</feature>
<feature type="domain" description="Cytochrome b561" evidence="10">
    <location>
        <begin position="233"/>
        <end position="359"/>
    </location>
</feature>
<evidence type="ECO:0000256" key="4">
    <source>
        <dbReference type="ARBA" id="ARBA00022982"/>
    </source>
</evidence>
<evidence type="ECO:0000256" key="6">
    <source>
        <dbReference type="ARBA" id="ARBA00023136"/>
    </source>
</evidence>
<dbReference type="SUPFAM" id="SSF49344">
    <property type="entry name" value="CBD9-like"/>
    <property type="match status" value="1"/>
</dbReference>
<dbReference type="PANTHER" id="PTHR47797">
    <property type="entry name" value="DEHYDROGENASE, PUTATIVE (AFU_ORTHOLOGUE AFUA_8G05805)-RELATED"/>
    <property type="match status" value="1"/>
</dbReference>
<dbReference type="Gene3D" id="2.60.40.1210">
    <property type="entry name" value="Cellobiose dehydrogenase, cytochrome domain"/>
    <property type="match status" value="1"/>
</dbReference>
<evidence type="ECO:0000256" key="3">
    <source>
        <dbReference type="ARBA" id="ARBA00022692"/>
    </source>
</evidence>
<dbReference type="InterPro" id="IPR006593">
    <property type="entry name" value="Cyt_b561/ferric_Rdtase_TM"/>
</dbReference>
<dbReference type="Pfam" id="PF16010">
    <property type="entry name" value="CDH-cyt"/>
    <property type="match status" value="1"/>
</dbReference>
<evidence type="ECO:0000256" key="7">
    <source>
        <dbReference type="SAM" id="Phobius"/>
    </source>
</evidence>
<name>A0AAN7TCK4_9PEZI</name>
<evidence type="ECO:0000259" key="10">
    <source>
        <dbReference type="SMART" id="SM00665"/>
    </source>
</evidence>
<dbReference type="Proteomes" id="UP001310890">
    <property type="component" value="Unassembled WGS sequence"/>
</dbReference>
<comment type="caution">
    <text evidence="11">The sequence shown here is derived from an EMBL/GenBank/DDBJ whole genome shotgun (WGS) entry which is preliminary data.</text>
</comment>
<accession>A0AAN7TCK4</accession>
<gene>
    <name evidence="11" type="ORF">LTR62_006335</name>
</gene>
<dbReference type="InterPro" id="IPR005018">
    <property type="entry name" value="DOMON_domain"/>
</dbReference>
<keyword evidence="2" id="KW-0813">Transport</keyword>
<proteinExistence type="predicted"/>
<dbReference type="InterPro" id="IPR015920">
    <property type="entry name" value="Cellobiose_DH-like_cyt"/>
</dbReference>
<dbReference type="CDD" id="cd09630">
    <property type="entry name" value="CDH_like_cytochrome"/>
    <property type="match status" value="1"/>
</dbReference>
<organism evidence="11 12">
    <name type="scientific">Meristemomyces frigidus</name>
    <dbReference type="NCBI Taxonomy" id="1508187"/>
    <lineage>
        <taxon>Eukaryota</taxon>
        <taxon>Fungi</taxon>
        <taxon>Dikarya</taxon>
        <taxon>Ascomycota</taxon>
        <taxon>Pezizomycotina</taxon>
        <taxon>Dothideomycetes</taxon>
        <taxon>Dothideomycetidae</taxon>
        <taxon>Mycosphaerellales</taxon>
        <taxon>Teratosphaeriaceae</taxon>
        <taxon>Meristemomyces</taxon>
    </lineage>
</organism>
<keyword evidence="6 7" id="KW-0472">Membrane</keyword>
<feature type="domain" description="DOMON" evidence="9">
    <location>
        <begin position="69"/>
        <end position="160"/>
    </location>
</feature>
<feature type="transmembrane region" description="Helical" evidence="7">
    <location>
        <begin position="300"/>
        <end position="323"/>
    </location>
</feature>
<sequence length="403" mass="42755">MPTTSSLLLAWTSLALIGRSSAGTFNSTRILQSCPNSEICYEVNVPDSTAKSGTGDLYIRISAPTSYTWAAIGQGNQMAGANMFIAYTSADGKNVTVSQRSADGHNMPTEDSSSTMTLLDGTGVNNNTMVANIRCSSCAAWAAGTMNLTDAASDWIYAYKKGSQLNSDSASAQIQQHDDYATFKLNLTNAVGGSTQNPFMDSNAYMVGETAQPSRGGNPDPSLTKSQNTVLYVHAVLASVAFVALFPGGAILIRLGNFKGVVWVHAGMQALGYVIYTVGAALGIYLAVDQGNFVKNSVDVAHPVIGLILLGVLFTQPFSGLLHHKQYNAKGRRTIFSYLHMFTGRAGIALGMINGAIGFWLVHGNKQVGSKAAYIVIAALVFTVYVAAIVLGEKRRKSRKAGY</sequence>
<dbReference type="AlphaFoldDB" id="A0AAN7TCK4"/>
<evidence type="ECO:0000256" key="5">
    <source>
        <dbReference type="ARBA" id="ARBA00022989"/>
    </source>
</evidence>
<feature type="transmembrane region" description="Helical" evidence="7">
    <location>
        <begin position="260"/>
        <end position="288"/>
    </location>
</feature>
<evidence type="ECO:0000313" key="12">
    <source>
        <dbReference type="Proteomes" id="UP001310890"/>
    </source>
</evidence>
<comment type="subcellular location">
    <subcellularLocation>
        <location evidence="1">Membrane</location>
    </subcellularLocation>
</comment>
<dbReference type="CDD" id="cd08760">
    <property type="entry name" value="Cyt_b561_FRRS1_like"/>
    <property type="match status" value="1"/>
</dbReference>
<reference evidence="11" key="1">
    <citation type="submission" date="2023-08" db="EMBL/GenBank/DDBJ databases">
        <title>Black Yeasts Isolated from many extreme environments.</title>
        <authorList>
            <person name="Coleine C."/>
            <person name="Stajich J.E."/>
            <person name="Selbmann L."/>
        </authorList>
    </citation>
    <scope>NUCLEOTIDE SEQUENCE</scope>
    <source>
        <strain evidence="11">CCFEE 5401</strain>
    </source>
</reference>
<keyword evidence="8" id="KW-0732">Signal</keyword>
<evidence type="ECO:0000256" key="2">
    <source>
        <dbReference type="ARBA" id="ARBA00022448"/>
    </source>
</evidence>
<evidence type="ECO:0000256" key="1">
    <source>
        <dbReference type="ARBA" id="ARBA00004370"/>
    </source>
</evidence>
<dbReference type="SMART" id="SM00664">
    <property type="entry name" value="DoH"/>
    <property type="match status" value="1"/>
</dbReference>
<dbReference type="PANTHER" id="PTHR47797:SF1">
    <property type="entry name" value="CYTOCHROME B561 DOMAIN-CONTAINING PROTEIN-RELATED"/>
    <property type="match status" value="1"/>
</dbReference>
<evidence type="ECO:0000313" key="11">
    <source>
        <dbReference type="EMBL" id="KAK5109968.1"/>
    </source>
</evidence>
<dbReference type="SMART" id="SM00665">
    <property type="entry name" value="B561"/>
    <property type="match status" value="1"/>
</dbReference>
<dbReference type="GO" id="GO:0016020">
    <property type="term" value="C:membrane"/>
    <property type="evidence" value="ECO:0007669"/>
    <property type="project" value="UniProtKB-SubCell"/>
</dbReference>
<feature type="chain" id="PRO_5042828221" description="DOMON domain-containing protein" evidence="8">
    <location>
        <begin position="23"/>
        <end position="403"/>
    </location>
</feature>
<feature type="transmembrane region" description="Helical" evidence="7">
    <location>
        <begin position="231"/>
        <end position="253"/>
    </location>
</feature>
<keyword evidence="4" id="KW-0249">Electron transport</keyword>